<sequence length="168" mass="19629">MLPCYFRFANFKFIRFLGQEYICEAETIKGESSETKESEVFEDNLTFPMKRYYIGIVTPQTAELFVSRNTAFRVYHSLKAINDNQISLCIVYKNSRGNFYHYLIKERFDENLRTSLLYVDCDDEAAPEFIGIAALIKYYTVYASLHSFSLASGLSVDIFPWWHLISDI</sequence>
<organism evidence="1 2">
    <name type="scientific">Elaeophora elaphi</name>
    <dbReference type="NCBI Taxonomy" id="1147741"/>
    <lineage>
        <taxon>Eukaryota</taxon>
        <taxon>Metazoa</taxon>
        <taxon>Ecdysozoa</taxon>
        <taxon>Nematoda</taxon>
        <taxon>Chromadorea</taxon>
        <taxon>Rhabditida</taxon>
        <taxon>Spirurina</taxon>
        <taxon>Spiruromorpha</taxon>
        <taxon>Filarioidea</taxon>
        <taxon>Onchocercidae</taxon>
        <taxon>Elaeophora</taxon>
    </lineage>
</organism>
<dbReference type="PANTHER" id="PTHR31128">
    <property type="entry name" value="PROTEIN CBR-CLEC-135-RELATED"/>
    <property type="match status" value="1"/>
</dbReference>
<name>A0A0R3RSR2_9BILA</name>
<dbReference type="AlphaFoldDB" id="A0A0R3RSR2"/>
<proteinExistence type="predicted"/>
<dbReference type="WBParaSite" id="EEL_0000490301-mRNA-1">
    <property type="protein sequence ID" value="EEL_0000490301-mRNA-1"/>
    <property type="gene ID" value="EEL_0000490301"/>
</dbReference>
<accession>A0A0R3RSR2</accession>
<evidence type="ECO:0000313" key="2">
    <source>
        <dbReference type="WBParaSite" id="EEL_0000490301-mRNA-1"/>
    </source>
</evidence>
<reference evidence="2" key="1">
    <citation type="submission" date="2017-02" db="UniProtKB">
        <authorList>
            <consortium name="WormBaseParasite"/>
        </authorList>
    </citation>
    <scope>IDENTIFICATION</scope>
</reference>
<evidence type="ECO:0000313" key="1">
    <source>
        <dbReference type="Proteomes" id="UP000050640"/>
    </source>
</evidence>
<dbReference type="Proteomes" id="UP000050640">
    <property type="component" value="Unplaced"/>
</dbReference>
<keyword evidence="1" id="KW-1185">Reference proteome</keyword>
<protein>
    <submittedName>
        <fullName evidence="2">Uncharacterized protein</fullName>
    </submittedName>
</protein>